<proteinExistence type="predicted"/>
<feature type="transmembrane region" description="Helical" evidence="3">
    <location>
        <begin position="86"/>
        <end position="107"/>
    </location>
</feature>
<dbReference type="Gene3D" id="1.10.10.1320">
    <property type="entry name" value="Anti-sigma factor, zinc-finger domain"/>
    <property type="match status" value="1"/>
</dbReference>
<feature type="transmembrane region" description="Helical" evidence="3">
    <location>
        <begin position="214"/>
        <end position="234"/>
    </location>
</feature>
<keyword evidence="3" id="KW-1133">Transmembrane helix</keyword>
<keyword evidence="3" id="KW-0472">Membrane</keyword>
<evidence type="ECO:0000256" key="2">
    <source>
        <dbReference type="ARBA" id="ARBA00023163"/>
    </source>
</evidence>
<accession>A0ABT8EYY6</accession>
<dbReference type="InterPro" id="IPR041916">
    <property type="entry name" value="Anti_sigma_zinc_sf"/>
</dbReference>
<comment type="caution">
    <text evidence="5">The sequence shown here is derived from an EMBL/GenBank/DDBJ whole genome shotgun (WGS) entry which is preliminary data.</text>
</comment>
<feature type="transmembrane region" description="Helical" evidence="3">
    <location>
        <begin position="246"/>
        <end position="269"/>
    </location>
</feature>
<reference evidence="5" key="1">
    <citation type="submission" date="2023-06" db="EMBL/GenBank/DDBJ databases">
        <title>Draft genome sequence of Nocardioides sp. SOB72.</title>
        <authorList>
            <person name="Zhang G."/>
        </authorList>
    </citation>
    <scope>NUCLEOTIDE SEQUENCE</scope>
    <source>
        <strain evidence="5">SOB72</strain>
    </source>
</reference>
<evidence type="ECO:0000256" key="3">
    <source>
        <dbReference type="SAM" id="Phobius"/>
    </source>
</evidence>
<dbReference type="RefSeq" id="WP_300962721.1">
    <property type="nucleotide sequence ID" value="NZ_JAUHJR010000012.1"/>
</dbReference>
<evidence type="ECO:0000256" key="1">
    <source>
        <dbReference type="ARBA" id="ARBA00023015"/>
    </source>
</evidence>
<dbReference type="EMBL" id="JAUHJR010000012">
    <property type="protein sequence ID" value="MDN4163408.1"/>
    <property type="molecule type" value="Genomic_DNA"/>
</dbReference>
<evidence type="ECO:0000313" key="5">
    <source>
        <dbReference type="EMBL" id="MDN4163408.1"/>
    </source>
</evidence>
<keyword evidence="3" id="KW-0812">Transmembrane</keyword>
<organism evidence="5 6">
    <name type="scientific">Nocardioides abyssi</name>
    <dbReference type="NCBI Taxonomy" id="3058370"/>
    <lineage>
        <taxon>Bacteria</taxon>
        <taxon>Bacillati</taxon>
        <taxon>Actinomycetota</taxon>
        <taxon>Actinomycetes</taxon>
        <taxon>Propionibacteriales</taxon>
        <taxon>Nocardioidaceae</taxon>
        <taxon>Nocardioides</taxon>
    </lineage>
</organism>
<dbReference type="Pfam" id="PF13490">
    <property type="entry name" value="zf-HC2"/>
    <property type="match status" value="1"/>
</dbReference>
<dbReference type="InterPro" id="IPR027383">
    <property type="entry name" value="Znf_put"/>
</dbReference>
<sequence>MSTHRTEWHAEDTSIAAYLAGDAPPVLAASLEAHLLACGTCRSRLAELDARDGTAERDRAWALLADHVDRPSRSPWLLRSTVATPALLRAALVAVALVGLVPLLTAATAGERGLVALLVAAPLAPVVAVALAFRAEVDPAGQVSLATPAAGLRLVSARALVVAGAALPAAYLVLAAVDHWWADVPVSLALAWCLPGLALASTVLAAGTTRLDPTYVAVSVGVGWALVVGAGVSARRRVDPEAFADLVAHPTLQLVALLVAVAAVATTVVRRDAVAYRRTA</sequence>
<name>A0ABT8EYY6_9ACTN</name>
<keyword evidence="1" id="KW-0805">Transcription regulation</keyword>
<keyword evidence="2" id="KW-0804">Transcription</keyword>
<feature type="transmembrane region" description="Helical" evidence="3">
    <location>
        <begin position="189"/>
        <end position="207"/>
    </location>
</feature>
<protein>
    <submittedName>
        <fullName evidence="5">Zf-HC2 domain-containing protein</fullName>
    </submittedName>
</protein>
<feature type="transmembrane region" description="Helical" evidence="3">
    <location>
        <begin position="113"/>
        <end position="133"/>
    </location>
</feature>
<feature type="domain" description="Putative zinc-finger" evidence="4">
    <location>
        <begin position="15"/>
        <end position="42"/>
    </location>
</feature>
<keyword evidence="6" id="KW-1185">Reference proteome</keyword>
<evidence type="ECO:0000259" key="4">
    <source>
        <dbReference type="Pfam" id="PF13490"/>
    </source>
</evidence>
<evidence type="ECO:0000313" key="6">
    <source>
        <dbReference type="Proteomes" id="UP001168537"/>
    </source>
</evidence>
<feature type="transmembrane region" description="Helical" evidence="3">
    <location>
        <begin position="154"/>
        <end position="177"/>
    </location>
</feature>
<gene>
    <name evidence="5" type="ORF">QWY29_18715</name>
</gene>
<dbReference type="Proteomes" id="UP001168537">
    <property type="component" value="Unassembled WGS sequence"/>
</dbReference>